<keyword evidence="5" id="KW-0723">Serine/threonine-protein kinase</keyword>
<comment type="similarity">
    <text evidence="1">Belongs to the protein kinase superfamily. CAMK Ser/Thr protein kinase family. CHEK2 subfamily.</text>
</comment>
<keyword evidence="8" id="KW-0808">Transferase</keyword>
<keyword evidence="8" id="KW-0418">Kinase</keyword>
<dbReference type="Gene3D" id="2.60.200.20">
    <property type="match status" value="1"/>
</dbReference>
<dbReference type="InterPro" id="IPR011009">
    <property type="entry name" value="Kinase-like_dom_sf"/>
</dbReference>
<dbReference type="SMART" id="SM00220">
    <property type="entry name" value="S_TKc"/>
    <property type="match status" value="1"/>
</dbReference>
<dbReference type="Pfam" id="PF00498">
    <property type="entry name" value="FHA"/>
    <property type="match status" value="1"/>
</dbReference>
<name>A0ABX6F2H9_KLUMA</name>
<dbReference type="EMBL" id="CP015059">
    <property type="protein sequence ID" value="QGN17339.1"/>
    <property type="molecule type" value="Genomic_DNA"/>
</dbReference>
<dbReference type="Pfam" id="PF00069">
    <property type="entry name" value="Pkinase"/>
    <property type="match status" value="1"/>
</dbReference>
<evidence type="ECO:0000313" key="8">
    <source>
        <dbReference type="EMBL" id="QGN17339.1"/>
    </source>
</evidence>
<proteinExistence type="inferred from homology"/>
<protein>
    <submittedName>
        <fullName evidence="8">Meiosis-specific serine/threonine-protein kinase MEK1</fullName>
    </submittedName>
</protein>
<dbReference type="PROSITE" id="PS00107">
    <property type="entry name" value="PROTEIN_KINASE_ATP"/>
    <property type="match status" value="1"/>
</dbReference>
<dbReference type="InterPro" id="IPR000253">
    <property type="entry name" value="FHA_dom"/>
</dbReference>
<dbReference type="PROSITE" id="PS00108">
    <property type="entry name" value="PROTEIN_KINASE_ST"/>
    <property type="match status" value="1"/>
</dbReference>
<evidence type="ECO:0000256" key="2">
    <source>
        <dbReference type="ARBA" id="ARBA00022741"/>
    </source>
</evidence>
<dbReference type="InterPro" id="IPR008271">
    <property type="entry name" value="Ser/Thr_kinase_AS"/>
</dbReference>
<sequence>MDNVLGLLEVQYAEDGESCSEFILNHFPIETNSVLRLGRNTQECVYSVDHPSVSSVHCILWGIRFDPESIPLCYIKDVSLNGTTVNGEELERDVPYLLGNQDLIELPNGVSFKFSSVKSETMSQFLAGLRVQMKWNTWEIVPRIVGSGTFGHVLVAKKKHEQKKRGSATAAKKPPSYAVKIINTSKTRMVKEASILEKLDHPNIIKIHQSCVDSVGNIYIFQDLISGGDLFSYLAKGDCLVPISETESLIITYQILLALKFLHSNGIVHRDLKLDNILLHTPEPCTKVVLADFGIAKELSQCTKERMHTVVGTPEYCAPEVGFKADRNVYRSFSRTATLDPENIGYDSKCDIWSLGVITHIMLTGISPFYGDGSEGSIVRSVRSGHLNFSAKQWIPITDSAKSFVRKCLQVSTQQRCNVKEALHQIWIEKHTSQLERIYRKKVLQGSSEPIKVDENMDIFASTKHKLPKSVKLSPEKNPSKRLKLFSNKM</sequence>
<dbReference type="SUPFAM" id="SSF49879">
    <property type="entry name" value="SMAD/FHA domain"/>
    <property type="match status" value="1"/>
</dbReference>
<reference evidence="8 9" key="1">
    <citation type="submission" date="2016-03" db="EMBL/GenBank/DDBJ databases">
        <title>How can Kluyveromyces marxianus grow so fast - potential evolutionary course in Saccharomyces Complex revealed by comparative genomics.</title>
        <authorList>
            <person name="Mo W."/>
            <person name="Lu W."/>
            <person name="Yang X."/>
            <person name="Qi J."/>
            <person name="Lv H."/>
        </authorList>
    </citation>
    <scope>NUCLEOTIDE SEQUENCE [LARGE SCALE GENOMIC DNA]</scope>
    <source>
        <strain evidence="8 9">FIM1</strain>
    </source>
</reference>
<feature type="binding site" evidence="4">
    <location>
        <position position="173"/>
    </location>
    <ligand>
        <name>ATP</name>
        <dbReference type="ChEBI" id="CHEBI:30616"/>
    </ligand>
</feature>
<gene>
    <name evidence="8" type="primary">MEK1</name>
    <name evidence="8" type="ORF">FIM1_4071</name>
</gene>
<dbReference type="InterPro" id="IPR017441">
    <property type="entry name" value="Protein_kinase_ATP_BS"/>
</dbReference>
<keyword evidence="3 4" id="KW-0067">ATP-binding</keyword>
<dbReference type="Gene3D" id="1.10.510.10">
    <property type="entry name" value="Transferase(Phosphotransferase) domain 1"/>
    <property type="match status" value="1"/>
</dbReference>
<feature type="domain" description="FHA" evidence="6">
    <location>
        <begin position="35"/>
        <end position="90"/>
    </location>
</feature>
<evidence type="ECO:0000256" key="5">
    <source>
        <dbReference type="RuleBase" id="RU000304"/>
    </source>
</evidence>
<keyword evidence="9" id="KW-1185">Reference proteome</keyword>
<dbReference type="Proteomes" id="UP000422736">
    <property type="component" value="Chromosome 6"/>
</dbReference>
<dbReference type="SMART" id="SM00240">
    <property type="entry name" value="FHA"/>
    <property type="match status" value="1"/>
</dbReference>
<dbReference type="GO" id="GO:0016301">
    <property type="term" value="F:kinase activity"/>
    <property type="evidence" value="ECO:0007669"/>
    <property type="project" value="UniProtKB-KW"/>
</dbReference>
<accession>A0ABX6F2H9</accession>
<dbReference type="PROSITE" id="PS50006">
    <property type="entry name" value="FHA_DOMAIN"/>
    <property type="match status" value="1"/>
</dbReference>
<evidence type="ECO:0000259" key="6">
    <source>
        <dbReference type="PROSITE" id="PS50006"/>
    </source>
</evidence>
<keyword evidence="2 4" id="KW-0547">Nucleotide-binding</keyword>
<evidence type="ECO:0000256" key="1">
    <source>
        <dbReference type="ARBA" id="ARBA00005575"/>
    </source>
</evidence>
<dbReference type="CDD" id="cd22670">
    <property type="entry name" value="FHA_MEK1-like"/>
    <property type="match status" value="1"/>
</dbReference>
<dbReference type="PROSITE" id="PS50011">
    <property type="entry name" value="PROTEIN_KINASE_DOM"/>
    <property type="match status" value="1"/>
</dbReference>
<evidence type="ECO:0000259" key="7">
    <source>
        <dbReference type="PROSITE" id="PS50011"/>
    </source>
</evidence>
<dbReference type="SUPFAM" id="SSF56112">
    <property type="entry name" value="Protein kinase-like (PK-like)"/>
    <property type="match status" value="1"/>
</dbReference>
<organism evidence="8 9">
    <name type="scientific">Kluyveromyces marxianus</name>
    <name type="common">Yeast</name>
    <name type="synonym">Candida kefyr</name>
    <dbReference type="NCBI Taxonomy" id="4911"/>
    <lineage>
        <taxon>Eukaryota</taxon>
        <taxon>Fungi</taxon>
        <taxon>Dikarya</taxon>
        <taxon>Ascomycota</taxon>
        <taxon>Saccharomycotina</taxon>
        <taxon>Saccharomycetes</taxon>
        <taxon>Saccharomycetales</taxon>
        <taxon>Saccharomycetaceae</taxon>
        <taxon>Kluyveromyces</taxon>
    </lineage>
</organism>
<evidence type="ECO:0000256" key="3">
    <source>
        <dbReference type="ARBA" id="ARBA00022840"/>
    </source>
</evidence>
<feature type="domain" description="Protein kinase" evidence="7">
    <location>
        <begin position="139"/>
        <end position="428"/>
    </location>
</feature>
<dbReference type="InterPro" id="IPR000719">
    <property type="entry name" value="Prot_kinase_dom"/>
</dbReference>
<reference evidence="8 9" key="2">
    <citation type="submission" date="2019-11" db="EMBL/GenBank/DDBJ databases">
        <authorList>
            <person name="Lu H."/>
        </authorList>
    </citation>
    <scope>NUCLEOTIDE SEQUENCE [LARGE SCALE GENOMIC DNA]</scope>
    <source>
        <strain evidence="8 9">FIM1</strain>
    </source>
</reference>
<evidence type="ECO:0000256" key="4">
    <source>
        <dbReference type="PROSITE-ProRule" id="PRU10141"/>
    </source>
</evidence>
<dbReference type="InterPro" id="IPR008984">
    <property type="entry name" value="SMAD_FHA_dom_sf"/>
</dbReference>
<evidence type="ECO:0000313" key="9">
    <source>
        <dbReference type="Proteomes" id="UP000422736"/>
    </source>
</evidence>
<dbReference type="PANTHER" id="PTHR24347">
    <property type="entry name" value="SERINE/THREONINE-PROTEIN KINASE"/>
    <property type="match status" value="1"/>
</dbReference>